<dbReference type="AlphaFoldDB" id="A0A5B7K4C2"/>
<accession>A0A5B7K4C2</accession>
<comment type="caution">
    <text evidence="2">The sequence shown here is derived from an EMBL/GenBank/DDBJ whole genome shotgun (WGS) entry which is preliminary data.</text>
</comment>
<dbReference type="Proteomes" id="UP000324222">
    <property type="component" value="Unassembled WGS sequence"/>
</dbReference>
<evidence type="ECO:0000256" key="1">
    <source>
        <dbReference type="SAM" id="MobiDB-lite"/>
    </source>
</evidence>
<reference evidence="2 3" key="1">
    <citation type="submission" date="2019-05" db="EMBL/GenBank/DDBJ databases">
        <title>Another draft genome of Portunus trituberculatus and its Hox gene families provides insights of decapod evolution.</title>
        <authorList>
            <person name="Jeong J.-H."/>
            <person name="Song I."/>
            <person name="Kim S."/>
            <person name="Choi T."/>
            <person name="Kim D."/>
            <person name="Ryu S."/>
            <person name="Kim W."/>
        </authorList>
    </citation>
    <scope>NUCLEOTIDE SEQUENCE [LARGE SCALE GENOMIC DNA]</scope>
    <source>
        <tissue evidence="2">Muscle</tissue>
    </source>
</reference>
<organism evidence="2 3">
    <name type="scientific">Portunus trituberculatus</name>
    <name type="common">Swimming crab</name>
    <name type="synonym">Neptunus trituberculatus</name>
    <dbReference type="NCBI Taxonomy" id="210409"/>
    <lineage>
        <taxon>Eukaryota</taxon>
        <taxon>Metazoa</taxon>
        <taxon>Ecdysozoa</taxon>
        <taxon>Arthropoda</taxon>
        <taxon>Crustacea</taxon>
        <taxon>Multicrustacea</taxon>
        <taxon>Malacostraca</taxon>
        <taxon>Eumalacostraca</taxon>
        <taxon>Eucarida</taxon>
        <taxon>Decapoda</taxon>
        <taxon>Pleocyemata</taxon>
        <taxon>Brachyura</taxon>
        <taxon>Eubrachyura</taxon>
        <taxon>Portunoidea</taxon>
        <taxon>Portunidae</taxon>
        <taxon>Portuninae</taxon>
        <taxon>Portunus</taxon>
    </lineage>
</organism>
<keyword evidence="3" id="KW-1185">Reference proteome</keyword>
<evidence type="ECO:0000313" key="2">
    <source>
        <dbReference type="EMBL" id="MPD01840.1"/>
    </source>
</evidence>
<proteinExistence type="predicted"/>
<name>A0A5B7K4C2_PORTR</name>
<feature type="region of interest" description="Disordered" evidence="1">
    <location>
        <begin position="32"/>
        <end position="65"/>
    </location>
</feature>
<gene>
    <name evidence="2" type="ORF">E2C01_097385</name>
</gene>
<evidence type="ECO:0000313" key="3">
    <source>
        <dbReference type="Proteomes" id="UP000324222"/>
    </source>
</evidence>
<sequence>MGNVCVNVKEEKEEDSISQTRLSFFQTTLVLPPDHDYKKEEEEEEEEEQKKETRAGISWVEAVQS</sequence>
<protein>
    <submittedName>
        <fullName evidence="2">Uncharacterized protein</fullName>
    </submittedName>
</protein>
<dbReference type="EMBL" id="VSRR010128812">
    <property type="protein sequence ID" value="MPD01840.1"/>
    <property type="molecule type" value="Genomic_DNA"/>
</dbReference>